<proteinExistence type="predicted"/>
<name>A0A919K152_9ACTN</name>
<dbReference type="Proteomes" id="UP000636960">
    <property type="component" value="Unassembled WGS sequence"/>
</dbReference>
<keyword evidence="2" id="KW-1133">Transmembrane helix</keyword>
<dbReference type="AlphaFoldDB" id="A0A919K152"/>
<sequence length="208" mass="20477">MTKLRTWRGPVAPILIGLGVFAAMFAGSELLDRSGRDDRSAGSSRPRADGAGTGQVEEALIGPGVAPASTIDPSLPAKPIPGLSGAAAVPTAASPAGPTGTGTGTGTGVPAPTATTPGPVPPVATTGTTPAPLATTTNPVVPPPALPTDDLATPPGKPVPPGLEPPGLAVIRLGALCEDFGEFTVTDAGQLVICIATADDAEYRWRLA</sequence>
<keyword evidence="2" id="KW-0472">Membrane</keyword>
<evidence type="ECO:0000313" key="4">
    <source>
        <dbReference type="Proteomes" id="UP000636960"/>
    </source>
</evidence>
<protein>
    <submittedName>
        <fullName evidence="3">Uncharacterized protein</fullName>
    </submittedName>
</protein>
<evidence type="ECO:0000256" key="2">
    <source>
        <dbReference type="SAM" id="Phobius"/>
    </source>
</evidence>
<feature type="compositionally biased region" description="Low complexity" evidence="1">
    <location>
        <begin position="82"/>
        <end position="98"/>
    </location>
</feature>
<organism evidence="3 4">
    <name type="scientific">Paractinoplanes rishiriensis</name>
    <dbReference type="NCBI Taxonomy" id="1050105"/>
    <lineage>
        <taxon>Bacteria</taxon>
        <taxon>Bacillati</taxon>
        <taxon>Actinomycetota</taxon>
        <taxon>Actinomycetes</taxon>
        <taxon>Micromonosporales</taxon>
        <taxon>Micromonosporaceae</taxon>
        <taxon>Paractinoplanes</taxon>
    </lineage>
</organism>
<keyword evidence="2" id="KW-0812">Transmembrane</keyword>
<gene>
    <name evidence="3" type="ORF">Ari01nite_49640</name>
</gene>
<feature type="transmembrane region" description="Helical" evidence="2">
    <location>
        <begin position="12"/>
        <end position="31"/>
    </location>
</feature>
<feature type="region of interest" description="Disordered" evidence="1">
    <location>
        <begin position="33"/>
        <end position="146"/>
    </location>
</feature>
<feature type="compositionally biased region" description="Low complexity" evidence="1">
    <location>
        <begin position="108"/>
        <end position="139"/>
    </location>
</feature>
<keyword evidence="4" id="KW-1185">Reference proteome</keyword>
<comment type="caution">
    <text evidence="3">The sequence shown here is derived from an EMBL/GenBank/DDBJ whole genome shotgun (WGS) entry which is preliminary data.</text>
</comment>
<accession>A0A919K152</accession>
<reference evidence="3" key="1">
    <citation type="submission" date="2021-01" db="EMBL/GenBank/DDBJ databases">
        <title>Whole genome shotgun sequence of Actinoplanes rishiriensis NBRC 108556.</title>
        <authorList>
            <person name="Komaki H."/>
            <person name="Tamura T."/>
        </authorList>
    </citation>
    <scope>NUCLEOTIDE SEQUENCE</scope>
    <source>
        <strain evidence="3">NBRC 108556</strain>
    </source>
</reference>
<evidence type="ECO:0000313" key="3">
    <source>
        <dbReference type="EMBL" id="GIE97499.1"/>
    </source>
</evidence>
<dbReference type="EMBL" id="BOMV01000057">
    <property type="protein sequence ID" value="GIE97499.1"/>
    <property type="molecule type" value="Genomic_DNA"/>
</dbReference>
<evidence type="ECO:0000256" key="1">
    <source>
        <dbReference type="SAM" id="MobiDB-lite"/>
    </source>
</evidence>